<reference evidence="2" key="2">
    <citation type="journal article" date="2015" name="Fish Shellfish Immunol.">
        <title>Early steps in the European eel (Anguilla anguilla)-Vibrio vulnificus interaction in the gills: Role of the RtxA13 toxin.</title>
        <authorList>
            <person name="Callol A."/>
            <person name="Pajuelo D."/>
            <person name="Ebbesson L."/>
            <person name="Teles M."/>
            <person name="MacKenzie S."/>
            <person name="Amaro C."/>
        </authorList>
    </citation>
    <scope>NUCLEOTIDE SEQUENCE</scope>
</reference>
<feature type="compositionally biased region" description="Polar residues" evidence="1">
    <location>
        <begin position="1"/>
        <end position="21"/>
    </location>
</feature>
<name>A0A0E9U5F9_ANGAN</name>
<protein>
    <submittedName>
        <fullName evidence="2">Uncharacterized protein</fullName>
    </submittedName>
</protein>
<feature type="region of interest" description="Disordered" evidence="1">
    <location>
        <begin position="1"/>
        <end position="39"/>
    </location>
</feature>
<organism evidence="2">
    <name type="scientific">Anguilla anguilla</name>
    <name type="common">European freshwater eel</name>
    <name type="synonym">Muraena anguilla</name>
    <dbReference type="NCBI Taxonomy" id="7936"/>
    <lineage>
        <taxon>Eukaryota</taxon>
        <taxon>Metazoa</taxon>
        <taxon>Chordata</taxon>
        <taxon>Craniata</taxon>
        <taxon>Vertebrata</taxon>
        <taxon>Euteleostomi</taxon>
        <taxon>Actinopterygii</taxon>
        <taxon>Neopterygii</taxon>
        <taxon>Teleostei</taxon>
        <taxon>Anguilliformes</taxon>
        <taxon>Anguillidae</taxon>
        <taxon>Anguilla</taxon>
    </lineage>
</organism>
<reference evidence="2" key="1">
    <citation type="submission" date="2014-11" db="EMBL/GenBank/DDBJ databases">
        <authorList>
            <person name="Amaro Gonzalez C."/>
        </authorList>
    </citation>
    <scope>NUCLEOTIDE SEQUENCE</scope>
</reference>
<evidence type="ECO:0000256" key="1">
    <source>
        <dbReference type="SAM" id="MobiDB-lite"/>
    </source>
</evidence>
<sequence>MQAHKNLSLSDISNPFLSSHFSEYKGPQNKGFKERNDSN</sequence>
<evidence type="ECO:0000313" key="2">
    <source>
        <dbReference type="EMBL" id="JAH61056.1"/>
    </source>
</evidence>
<dbReference type="EMBL" id="GBXM01047521">
    <property type="protein sequence ID" value="JAH61056.1"/>
    <property type="molecule type" value="Transcribed_RNA"/>
</dbReference>
<proteinExistence type="predicted"/>
<accession>A0A0E9U5F9</accession>
<dbReference type="AlphaFoldDB" id="A0A0E9U5F9"/>